<protein>
    <recommendedName>
        <fullName evidence="11">S-layer homology domain-containing protein</fullName>
    </recommendedName>
</protein>
<gene>
    <name evidence="9" type="ORF">HNR53_002706</name>
</gene>
<evidence type="ECO:0000256" key="1">
    <source>
        <dbReference type="ARBA" id="ARBA00007074"/>
    </source>
</evidence>
<feature type="domain" description="NlpC/P60" evidence="8">
    <location>
        <begin position="25"/>
        <end position="148"/>
    </location>
</feature>
<reference evidence="9 10" key="1">
    <citation type="submission" date="2020-08" db="EMBL/GenBank/DDBJ databases">
        <title>Genomic Encyclopedia of Type Strains, Phase IV (KMG-IV): sequencing the most valuable type-strain genomes for metagenomic binning, comparative biology and taxonomic classification.</title>
        <authorList>
            <person name="Goeker M."/>
        </authorList>
    </citation>
    <scope>NUCLEOTIDE SEQUENCE [LARGE SCALE GENOMIC DNA]</scope>
    <source>
        <strain evidence="9 10">DSM 5391</strain>
    </source>
</reference>
<dbReference type="RefSeq" id="WP_184526711.1">
    <property type="nucleotide sequence ID" value="NZ_JACHGK010000009.1"/>
</dbReference>
<dbReference type="InterPro" id="IPR000064">
    <property type="entry name" value="NLP_P60_dom"/>
</dbReference>
<evidence type="ECO:0000313" key="9">
    <source>
        <dbReference type="EMBL" id="MBB6446056.1"/>
    </source>
</evidence>
<feature type="domain" description="SLH" evidence="7">
    <location>
        <begin position="210"/>
        <end position="273"/>
    </location>
</feature>
<dbReference type="SUPFAM" id="SSF54001">
    <property type="entry name" value="Cysteine proteinases"/>
    <property type="match status" value="1"/>
</dbReference>
<organism evidence="9 10">
    <name type="scientific">Bacillus benzoevorans</name>
    <dbReference type="NCBI Taxonomy" id="1456"/>
    <lineage>
        <taxon>Bacteria</taxon>
        <taxon>Bacillati</taxon>
        <taxon>Bacillota</taxon>
        <taxon>Bacilli</taxon>
        <taxon>Bacillales</taxon>
        <taxon>Bacillaceae</taxon>
        <taxon>Bacillus</taxon>
    </lineage>
</organism>
<dbReference type="GO" id="GO:0008234">
    <property type="term" value="F:cysteine-type peptidase activity"/>
    <property type="evidence" value="ECO:0007669"/>
    <property type="project" value="UniProtKB-KW"/>
</dbReference>
<evidence type="ECO:0000256" key="2">
    <source>
        <dbReference type="ARBA" id="ARBA00022670"/>
    </source>
</evidence>
<keyword evidence="2" id="KW-0645">Protease</keyword>
<proteinExistence type="inferred from homology"/>
<evidence type="ECO:0000256" key="3">
    <source>
        <dbReference type="ARBA" id="ARBA00022729"/>
    </source>
</evidence>
<name>A0A7X0HSM6_9BACI</name>
<comment type="similarity">
    <text evidence="1">Belongs to the peptidase C40 family.</text>
</comment>
<dbReference type="AlphaFoldDB" id="A0A7X0HSM6"/>
<dbReference type="InterPro" id="IPR001119">
    <property type="entry name" value="SLH_dom"/>
</dbReference>
<dbReference type="PANTHER" id="PTHR47053:SF1">
    <property type="entry name" value="MUREIN DD-ENDOPEPTIDASE MEPH-RELATED"/>
    <property type="match status" value="1"/>
</dbReference>
<keyword evidence="10" id="KW-1185">Reference proteome</keyword>
<keyword evidence="4" id="KW-0378">Hydrolase</keyword>
<dbReference type="Proteomes" id="UP000531594">
    <property type="component" value="Unassembled WGS sequence"/>
</dbReference>
<evidence type="ECO:0000256" key="4">
    <source>
        <dbReference type="ARBA" id="ARBA00022801"/>
    </source>
</evidence>
<dbReference type="PROSITE" id="PS51935">
    <property type="entry name" value="NLPC_P60"/>
    <property type="match status" value="1"/>
</dbReference>
<evidence type="ECO:0000256" key="5">
    <source>
        <dbReference type="ARBA" id="ARBA00022807"/>
    </source>
</evidence>
<sequence length="326" mass="34745">MRRKVTKILAGLLVMTALSFQPVSAASYQDVTSYAKSYVGVPYRMGGTTPAGFDCSGYTSYVFRNFGIELPRVSADQYNAGTKVTKADLQTGDLVFFSGTASKSGITHVGIYLGENQFISATTSKGIKVDSLSGGYWGPKYYGATRVLTAAPGEFLDVSTASPTYPAIKTLTTAGIIQGFSDSTFHPEENVTRAQAAVIINRVLKKQASSSAGFGDVADSKWYAADVAAIKEAGIINGFADGTFRPDANMTRAEMAVILQRAFNLPVQAASTYSDIPSTYWAHDAIVTMASIDSTSVFAGDRYNATDLATRSFFSTAIYNAMNASK</sequence>
<dbReference type="InterPro" id="IPR038765">
    <property type="entry name" value="Papain-like_cys_pep_sf"/>
</dbReference>
<dbReference type="Pfam" id="PF00395">
    <property type="entry name" value="SLH"/>
    <property type="match status" value="2"/>
</dbReference>
<accession>A0A7X0HSM6</accession>
<feature type="domain" description="SLH" evidence="7">
    <location>
        <begin position="151"/>
        <end position="209"/>
    </location>
</feature>
<dbReference type="Pfam" id="PF00877">
    <property type="entry name" value="NLPC_P60"/>
    <property type="match status" value="1"/>
</dbReference>
<evidence type="ECO:0000256" key="6">
    <source>
        <dbReference type="SAM" id="SignalP"/>
    </source>
</evidence>
<dbReference type="PROSITE" id="PS51272">
    <property type="entry name" value="SLH"/>
    <property type="match status" value="2"/>
</dbReference>
<dbReference type="PANTHER" id="PTHR47053">
    <property type="entry name" value="MUREIN DD-ENDOPEPTIDASE MEPH-RELATED"/>
    <property type="match status" value="1"/>
</dbReference>
<evidence type="ECO:0000259" key="8">
    <source>
        <dbReference type="PROSITE" id="PS51935"/>
    </source>
</evidence>
<keyword evidence="3 6" id="KW-0732">Signal</keyword>
<dbReference type="GO" id="GO:0006508">
    <property type="term" value="P:proteolysis"/>
    <property type="evidence" value="ECO:0007669"/>
    <property type="project" value="UniProtKB-KW"/>
</dbReference>
<evidence type="ECO:0000313" key="10">
    <source>
        <dbReference type="Proteomes" id="UP000531594"/>
    </source>
</evidence>
<feature type="chain" id="PRO_5030525973" description="S-layer homology domain-containing protein" evidence="6">
    <location>
        <begin position="26"/>
        <end position="326"/>
    </location>
</feature>
<dbReference type="InterPro" id="IPR051202">
    <property type="entry name" value="Peptidase_C40"/>
</dbReference>
<evidence type="ECO:0000259" key="7">
    <source>
        <dbReference type="PROSITE" id="PS51272"/>
    </source>
</evidence>
<keyword evidence="5" id="KW-0788">Thiol protease</keyword>
<feature type="signal peptide" evidence="6">
    <location>
        <begin position="1"/>
        <end position="25"/>
    </location>
</feature>
<comment type="caution">
    <text evidence="9">The sequence shown here is derived from an EMBL/GenBank/DDBJ whole genome shotgun (WGS) entry which is preliminary data.</text>
</comment>
<dbReference type="EMBL" id="JACHGK010000009">
    <property type="protein sequence ID" value="MBB6446056.1"/>
    <property type="molecule type" value="Genomic_DNA"/>
</dbReference>
<dbReference type="Gene3D" id="3.90.1720.10">
    <property type="entry name" value="endopeptidase domain like (from Nostoc punctiforme)"/>
    <property type="match status" value="1"/>
</dbReference>
<evidence type="ECO:0008006" key="11">
    <source>
        <dbReference type="Google" id="ProtNLM"/>
    </source>
</evidence>